<dbReference type="GO" id="GO:0006144">
    <property type="term" value="P:purine nucleobase metabolic process"/>
    <property type="evidence" value="ECO:0007669"/>
    <property type="project" value="UniProtKB-KW"/>
</dbReference>
<evidence type="ECO:0000259" key="3">
    <source>
        <dbReference type="Pfam" id="PF09349"/>
    </source>
</evidence>
<keyword evidence="5" id="KW-1185">Reference proteome</keyword>
<evidence type="ECO:0000313" key="5">
    <source>
        <dbReference type="Proteomes" id="UP000799429"/>
    </source>
</evidence>
<dbReference type="PANTHER" id="PTHR37987">
    <property type="entry name" value="CHROMOSOME 9, WHOLE GENOME SHOTGUN SEQUENCE"/>
    <property type="match status" value="1"/>
</dbReference>
<proteinExistence type="predicted"/>
<dbReference type="SUPFAM" id="SSF158694">
    <property type="entry name" value="UraD-Like"/>
    <property type="match status" value="1"/>
</dbReference>
<evidence type="ECO:0000256" key="2">
    <source>
        <dbReference type="SAM" id="MobiDB-lite"/>
    </source>
</evidence>
<gene>
    <name evidence="4" type="ORF">M501DRAFT_1058374</name>
</gene>
<dbReference type="OrthoDB" id="5398391at2759"/>
<name>A0A9P4VM47_9PEZI</name>
<dbReference type="InterPro" id="IPR036778">
    <property type="entry name" value="OHCU_decarboxylase_sf"/>
</dbReference>
<dbReference type="Gene3D" id="1.10.3330.10">
    <property type="entry name" value="Oxo-4-hydroxy-4-carboxy-5-ureidoimidazoline decarboxylase"/>
    <property type="match status" value="1"/>
</dbReference>
<comment type="caution">
    <text evidence="4">The sequence shown here is derived from an EMBL/GenBank/DDBJ whole genome shotgun (WGS) entry which is preliminary data.</text>
</comment>
<accession>A0A9P4VM47</accession>
<dbReference type="InterPro" id="IPR018020">
    <property type="entry name" value="OHCU_decarboxylase"/>
</dbReference>
<dbReference type="EMBL" id="MU006097">
    <property type="protein sequence ID" value="KAF2838196.1"/>
    <property type="molecule type" value="Genomic_DNA"/>
</dbReference>
<feature type="compositionally biased region" description="Polar residues" evidence="2">
    <location>
        <begin position="1"/>
        <end position="13"/>
    </location>
</feature>
<reference evidence="4" key="1">
    <citation type="journal article" date="2020" name="Stud. Mycol.">
        <title>101 Dothideomycetes genomes: a test case for predicting lifestyles and emergence of pathogens.</title>
        <authorList>
            <person name="Haridas S."/>
            <person name="Albert R."/>
            <person name="Binder M."/>
            <person name="Bloem J."/>
            <person name="Labutti K."/>
            <person name="Salamov A."/>
            <person name="Andreopoulos B."/>
            <person name="Baker S."/>
            <person name="Barry K."/>
            <person name="Bills G."/>
            <person name="Bluhm B."/>
            <person name="Cannon C."/>
            <person name="Castanera R."/>
            <person name="Culley D."/>
            <person name="Daum C."/>
            <person name="Ezra D."/>
            <person name="Gonzalez J."/>
            <person name="Henrissat B."/>
            <person name="Kuo A."/>
            <person name="Liang C."/>
            <person name="Lipzen A."/>
            <person name="Lutzoni F."/>
            <person name="Magnuson J."/>
            <person name="Mondo S."/>
            <person name="Nolan M."/>
            <person name="Ohm R."/>
            <person name="Pangilinan J."/>
            <person name="Park H.-J."/>
            <person name="Ramirez L."/>
            <person name="Alfaro M."/>
            <person name="Sun H."/>
            <person name="Tritt A."/>
            <person name="Yoshinaga Y."/>
            <person name="Zwiers L.-H."/>
            <person name="Turgeon B."/>
            <person name="Goodwin S."/>
            <person name="Spatafora J."/>
            <person name="Crous P."/>
            <person name="Grigoriev I."/>
        </authorList>
    </citation>
    <scope>NUCLEOTIDE SEQUENCE</scope>
    <source>
        <strain evidence="4">CBS 101060</strain>
    </source>
</reference>
<evidence type="ECO:0000256" key="1">
    <source>
        <dbReference type="ARBA" id="ARBA00022631"/>
    </source>
</evidence>
<feature type="region of interest" description="Disordered" evidence="2">
    <location>
        <begin position="1"/>
        <end position="20"/>
    </location>
</feature>
<keyword evidence="1" id="KW-0659">Purine metabolism</keyword>
<dbReference type="PANTHER" id="PTHR37987:SF1">
    <property type="entry name" value="OXO-4-HYDROXY-4-CARBOXY-5-UREIDOIMIDAZOLINE DECARBOXYLASE DOMAIN-CONTAINING PROTEIN"/>
    <property type="match status" value="1"/>
</dbReference>
<protein>
    <recommendedName>
        <fullName evidence="3">Oxo-4-hydroxy-4-carboxy-5-ureidoimidazoline decarboxylase domain-containing protein</fullName>
    </recommendedName>
</protein>
<organism evidence="4 5">
    <name type="scientific">Patellaria atrata CBS 101060</name>
    <dbReference type="NCBI Taxonomy" id="1346257"/>
    <lineage>
        <taxon>Eukaryota</taxon>
        <taxon>Fungi</taxon>
        <taxon>Dikarya</taxon>
        <taxon>Ascomycota</taxon>
        <taxon>Pezizomycotina</taxon>
        <taxon>Dothideomycetes</taxon>
        <taxon>Dothideomycetes incertae sedis</taxon>
        <taxon>Patellariales</taxon>
        <taxon>Patellariaceae</taxon>
        <taxon>Patellaria</taxon>
    </lineage>
</organism>
<evidence type="ECO:0000313" key="4">
    <source>
        <dbReference type="EMBL" id="KAF2838196.1"/>
    </source>
</evidence>
<sequence length="209" mass="22782">MSSLQQTPHQSAGTIPLHTPLLPPLPSLPASSTSIRASLLDALFEPCTQLHTLSLPLLSSTAFPSYPALIDGIRSQLQTLQTSSSTSDTEWLDKILAAHPRLGEKKVDSAQSRAEQAAMEAASGGEGGKEEEARALRALNEEYERTFPGLRYVVFVNGRSRAVVMDDMRKRIERGDLDAERKEAIEAMCDIAKDRAKKFEATAEMNTSA</sequence>
<dbReference type="AlphaFoldDB" id="A0A9P4VM47"/>
<dbReference type="Pfam" id="PF09349">
    <property type="entry name" value="OHCU_decarbox"/>
    <property type="match status" value="1"/>
</dbReference>
<feature type="compositionally biased region" description="Low complexity" evidence="2">
    <location>
        <begin position="110"/>
        <end position="123"/>
    </location>
</feature>
<feature type="region of interest" description="Disordered" evidence="2">
    <location>
        <begin position="108"/>
        <end position="130"/>
    </location>
</feature>
<dbReference type="Proteomes" id="UP000799429">
    <property type="component" value="Unassembled WGS sequence"/>
</dbReference>
<feature type="domain" description="Oxo-4-hydroxy-4-carboxy-5-ureidoimidazoline decarboxylase" evidence="3">
    <location>
        <begin position="37"/>
        <end position="197"/>
    </location>
</feature>